<gene>
    <name evidence="1" type="ORF">BDY17DRAFT_301921</name>
</gene>
<evidence type="ECO:0000313" key="1">
    <source>
        <dbReference type="EMBL" id="KAF2480517.1"/>
    </source>
</evidence>
<dbReference type="EMBL" id="MU001639">
    <property type="protein sequence ID" value="KAF2480517.1"/>
    <property type="molecule type" value="Genomic_DNA"/>
</dbReference>
<sequence>MRSRTLCFSSPCTAANRAGPHSSPPPLIVQMRQCPPVARPRLRADFSQPCHDDGAAGTRLWIQARPLFSAPSPAPLL</sequence>
<evidence type="ECO:0000313" key="2">
    <source>
        <dbReference type="Proteomes" id="UP000799767"/>
    </source>
</evidence>
<name>A0A6A6PMN5_9PEZI</name>
<accession>A0A6A6PMN5</accession>
<proteinExistence type="predicted"/>
<protein>
    <submittedName>
        <fullName evidence="1">Uncharacterized protein</fullName>
    </submittedName>
</protein>
<organism evidence="1 2">
    <name type="scientific">Neohortaea acidophila</name>
    <dbReference type="NCBI Taxonomy" id="245834"/>
    <lineage>
        <taxon>Eukaryota</taxon>
        <taxon>Fungi</taxon>
        <taxon>Dikarya</taxon>
        <taxon>Ascomycota</taxon>
        <taxon>Pezizomycotina</taxon>
        <taxon>Dothideomycetes</taxon>
        <taxon>Dothideomycetidae</taxon>
        <taxon>Mycosphaerellales</taxon>
        <taxon>Teratosphaeriaceae</taxon>
        <taxon>Neohortaea</taxon>
    </lineage>
</organism>
<reference evidence="1" key="1">
    <citation type="journal article" date="2020" name="Stud. Mycol.">
        <title>101 Dothideomycetes genomes: a test case for predicting lifestyles and emergence of pathogens.</title>
        <authorList>
            <person name="Haridas S."/>
            <person name="Albert R."/>
            <person name="Binder M."/>
            <person name="Bloem J."/>
            <person name="Labutti K."/>
            <person name="Salamov A."/>
            <person name="Andreopoulos B."/>
            <person name="Baker S."/>
            <person name="Barry K."/>
            <person name="Bills G."/>
            <person name="Bluhm B."/>
            <person name="Cannon C."/>
            <person name="Castanera R."/>
            <person name="Culley D."/>
            <person name="Daum C."/>
            <person name="Ezra D."/>
            <person name="Gonzalez J."/>
            <person name="Henrissat B."/>
            <person name="Kuo A."/>
            <person name="Liang C."/>
            <person name="Lipzen A."/>
            <person name="Lutzoni F."/>
            <person name="Magnuson J."/>
            <person name="Mondo S."/>
            <person name="Nolan M."/>
            <person name="Ohm R."/>
            <person name="Pangilinan J."/>
            <person name="Park H.-J."/>
            <person name="Ramirez L."/>
            <person name="Alfaro M."/>
            <person name="Sun H."/>
            <person name="Tritt A."/>
            <person name="Yoshinaga Y."/>
            <person name="Zwiers L.-H."/>
            <person name="Turgeon B."/>
            <person name="Goodwin S."/>
            <person name="Spatafora J."/>
            <person name="Crous P."/>
            <person name="Grigoriev I."/>
        </authorList>
    </citation>
    <scope>NUCLEOTIDE SEQUENCE</scope>
    <source>
        <strain evidence="1">CBS 113389</strain>
    </source>
</reference>
<dbReference type="RefSeq" id="XP_033587087.1">
    <property type="nucleotide sequence ID" value="XM_033734325.1"/>
</dbReference>
<dbReference type="GeneID" id="54475327"/>
<dbReference type="AlphaFoldDB" id="A0A6A6PMN5"/>
<keyword evidence="2" id="KW-1185">Reference proteome</keyword>
<dbReference type="Proteomes" id="UP000799767">
    <property type="component" value="Unassembled WGS sequence"/>
</dbReference>